<dbReference type="SFLD" id="SFLDS00029">
    <property type="entry name" value="Radical_SAM"/>
    <property type="match status" value="1"/>
</dbReference>
<keyword evidence="5 10" id="KW-0949">S-adenosyl-L-methionine</keyword>
<dbReference type="PIRSF" id="PIRSF004869">
    <property type="entry name" value="PflX_prd"/>
    <property type="match status" value="1"/>
</dbReference>
<evidence type="ECO:0000256" key="4">
    <source>
        <dbReference type="ARBA" id="ARBA00022526"/>
    </source>
</evidence>
<evidence type="ECO:0000259" key="12">
    <source>
        <dbReference type="PROSITE" id="PS51918"/>
    </source>
</evidence>
<protein>
    <recommendedName>
        <fullName evidence="11">Pyruvate formate-lyase-activating enzyme</fullName>
        <ecNumber evidence="11">1.97.1.4</ecNumber>
    </recommendedName>
</protein>
<dbReference type="SUPFAM" id="SSF102114">
    <property type="entry name" value="Radical SAM enzymes"/>
    <property type="match status" value="1"/>
</dbReference>
<dbReference type="GO" id="GO:0016829">
    <property type="term" value="F:lyase activity"/>
    <property type="evidence" value="ECO:0007669"/>
    <property type="project" value="UniProtKB-KW"/>
</dbReference>
<dbReference type="InterPro" id="IPR012838">
    <property type="entry name" value="PFL1_activating"/>
</dbReference>
<keyword evidence="7 11" id="KW-0560">Oxidoreductase</keyword>
<comment type="subcellular location">
    <subcellularLocation>
        <location evidence="11">Cytoplasm</location>
    </subcellularLocation>
</comment>
<organism evidence="13 14">
    <name type="scientific">Rhodobacter maris</name>
    <dbReference type="NCBI Taxonomy" id="446682"/>
    <lineage>
        <taxon>Bacteria</taxon>
        <taxon>Pseudomonadati</taxon>
        <taxon>Pseudomonadota</taxon>
        <taxon>Alphaproteobacteria</taxon>
        <taxon>Rhodobacterales</taxon>
        <taxon>Rhodobacter group</taxon>
        <taxon>Rhodobacter</taxon>
    </lineage>
</organism>
<feature type="binding site" evidence="10">
    <location>
        <position position="56"/>
    </location>
    <ligand>
        <name>[4Fe-4S] cluster</name>
        <dbReference type="ChEBI" id="CHEBI:49883"/>
        <note>4Fe-4S-S-AdoMet</note>
    </ligand>
</feature>
<comment type="cofactor">
    <cofactor evidence="10 11">
        <name>[4Fe-4S] cluster</name>
        <dbReference type="ChEBI" id="CHEBI:49883"/>
    </cofactor>
    <text evidence="10 11">Binds 1 [4Fe-4S] cluster. The cluster is coordinated with 3 cysteines and an exchangeable S-adenosyl-L-methionine.</text>
</comment>
<dbReference type="Proteomes" id="UP000219111">
    <property type="component" value="Unassembled WGS sequence"/>
</dbReference>
<dbReference type="PANTHER" id="PTHR30352:SF5">
    <property type="entry name" value="PYRUVATE FORMATE-LYASE 1-ACTIVATING ENZYME"/>
    <property type="match status" value="1"/>
</dbReference>
<dbReference type="GO" id="GO:0005737">
    <property type="term" value="C:cytoplasm"/>
    <property type="evidence" value="ECO:0007669"/>
    <property type="project" value="UniProtKB-SubCell"/>
</dbReference>
<dbReference type="GO" id="GO:0006006">
    <property type="term" value="P:glucose metabolic process"/>
    <property type="evidence" value="ECO:0007669"/>
    <property type="project" value="UniProtKB-KW"/>
</dbReference>
<proteinExistence type="inferred from homology"/>
<feature type="domain" description="Radical SAM core" evidence="12">
    <location>
        <begin position="35"/>
        <end position="263"/>
    </location>
</feature>
<dbReference type="InterPro" id="IPR007197">
    <property type="entry name" value="rSAM"/>
</dbReference>
<keyword evidence="3 11" id="KW-0004">4Fe-4S</keyword>
<evidence type="ECO:0000256" key="6">
    <source>
        <dbReference type="ARBA" id="ARBA00022723"/>
    </source>
</evidence>
<dbReference type="GO" id="GO:0046872">
    <property type="term" value="F:metal ion binding"/>
    <property type="evidence" value="ECO:0007669"/>
    <property type="project" value="UniProtKB-UniRule"/>
</dbReference>
<comment type="function">
    <text evidence="1">Activation of pyruvate formate-lyase 1 under anaerobic conditions by generation of an organic free radical, using S-adenosylmethionine and reduced flavodoxin as cosubstrates to produce 5'-deoxy-adenosine.</text>
</comment>
<dbReference type="InterPro" id="IPR001989">
    <property type="entry name" value="Radical_activat_CS"/>
</dbReference>
<dbReference type="OrthoDB" id="9792276at2"/>
<evidence type="ECO:0000256" key="5">
    <source>
        <dbReference type="ARBA" id="ARBA00022691"/>
    </source>
</evidence>
<dbReference type="InterPro" id="IPR016431">
    <property type="entry name" value="Pyrv-formate_lyase-activ_prd"/>
</dbReference>
<keyword evidence="13" id="KW-0456">Lyase</keyword>
<evidence type="ECO:0000256" key="2">
    <source>
        <dbReference type="ARBA" id="ARBA00009777"/>
    </source>
</evidence>
<dbReference type="CDD" id="cd01335">
    <property type="entry name" value="Radical_SAM"/>
    <property type="match status" value="1"/>
</dbReference>
<dbReference type="EMBL" id="OBMT01000001">
    <property type="protein sequence ID" value="SOB92784.1"/>
    <property type="molecule type" value="Genomic_DNA"/>
</dbReference>
<keyword evidence="14" id="KW-1185">Reference proteome</keyword>
<keyword evidence="9 10" id="KW-0411">Iron-sulfur</keyword>
<dbReference type="GO" id="GO:0051539">
    <property type="term" value="F:4 iron, 4 sulfur cluster binding"/>
    <property type="evidence" value="ECO:0007669"/>
    <property type="project" value="UniProtKB-UniRule"/>
</dbReference>
<dbReference type="EC" id="1.97.1.4" evidence="11"/>
<dbReference type="InterPro" id="IPR034457">
    <property type="entry name" value="Organic_radical-activating"/>
</dbReference>
<reference evidence="14" key="1">
    <citation type="submission" date="2017-08" db="EMBL/GenBank/DDBJ databases">
        <authorList>
            <person name="Varghese N."/>
            <person name="Submissions S."/>
        </authorList>
    </citation>
    <scope>NUCLEOTIDE SEQUENCE [LARGE SCALE GENOMIC DNA]</scope>
    <source>
        <strain evidence="14">JA276</strain>
    </source>
</reference>
<evidence type="ECO:0000256" key="1">
    <source>
        <dbReference type="ARBA" id="ARBA00002918"/>
    </source>
</evidence>
<dbReference type="PROSITE" id="PS01087">
    <property type="entry name" value="RADICAL_ACTIVATING"/>
    <property type="match status" value="1"/>
</dbReference>
<evidence type="ECO:0000256" key="3">
    <source>
        <dbReference type="ARBA" id="ARBA00022485"/>
    </source>
</evidence>
<keyword evidence="6 10" id="KW-0479">Metal-binding</keyword>
<keyword evidence="4" id="KW-0313">Glucose metabolism</keyword>
<keyword evidence="13" id="KW-0670">Pyruvate</keyword>
<keyword evidence="4" id="KW-0119">Carbohydrate metabolism</keyword>
<name>A0A285RFW8_9RHOB</name>
<evidence type="ECO:0000256" key="10">
    <source>
        <dbReference type="PIRSR" id="PIRSR004869-50"/>
    </source>
</evidence>
<evidence type="ECO:0000256" key="8">
    <source>
        <dbReference type="ARBA" id="ARBA00023004"/>
    </source>
</evidence>
<comment type="function">
    <text evidence="11">Activation of pyruvate formate-lyase under anaerobic conditions by generation of an organic free radical, using S-adenosylmethionine and reduced flavodoxin as cosubstrates to produce 5'-deoxy-adenosine.</text>
</comment>
<dbReference type="InterPro" id="IPR058240">
    <property type="entry name" value="rSAM_sf"/>
</dbReference>
<dbReference type="InterPro" id="IPR013785">
    <property type="entry name" value="Aldolase_TIM"/>
</dbReference>
<comment type="similarity">
    <text evidence="2 11">Belongs to the organic radical-activating enzymes family.</text>
</comment>
<gene>
    <name evidence="13" type="ORF">SAMN05877831_10158</name>
</gene>
<evidence type="ECO:0000256" key="7">
    <source>
        <dbReference type="ARBA" id="ARBA00023002"/>
    </source>
</evidence>
<dbReference type="SFLD" id="SFLDG01066">
    <property type="entry name" value="organic_radical-activating_enz"/>
    <property type="match status" value="1"/>
</dbReference>
<evidence type="ECO:0000256" key="11">
    <source>
        <dbReference type="RuleBase" id="RU362053"/>
    </source>
</evidence>
<sequence>MTFDLPRARIEPPLCAPHAAACHGFLHSLESGAAVDGPGMRFVFFLSGCQFRCLYCHNPDTWKLHNGREVSVEDLLAEVAPLASFLKFAGGVTFSGGEPMMQAEFVNATAREIKARLGLHVALDTQGHLHARVADDWFDPIDLVMLDIKHIDPERHQALTAQALKPTLDCAARMVRLGKKMRIRYVLVPGWTDGADEVARMADYVASLGPSVELVEVLPFHQLGRAKWAGVGTAYQLSDTPTPSPDEAEAARAVFRARGLIAC</sequence>
<evidence type="ECO:0000313" key="14">
    <source>
        <dbReference type="Proteomes" id="UP000219111"/>
    </source>
</evidence>
<comment type="catalytic activity">
    <reaction evidence="11">
        <text>glycyl-[formate C-acetyltransferase] + reduced [flavodoxin] + S-adenosyl-L-methionine = glycin-2-yl radical-[formate C-acetyltransferase] + semiquinone [flavodoxin] + 5'-deoxyadenosine + L-methionine + H(+)</text>
        <dbReference type="Rhea" id="RHEA:19225"/>
        <dbReference type="Rhea" id="RHEA-COMP:10622"/>
        <dbReference type="Rhea" id="RHEA-COMP:12190"/>
        <dbReference type="Rhea" id="RHEA-COMP:12191"/>
        <dbReference type="Rhea" id="RHEA-COMP:14480"/>
        <dbReference type="ChEBI" id="CHEBI:15378"/>
        <dbReference type="ChEBI" id="CHEBI:17319"/>
        <dbReference type="ChEBI" id="CHEBI:29947"/>
        <dbReference type="ChEBI" id="CHEBI:32722"/>
        <dbReference type="ChEBI" id="CHEBI:57618"/>
        <dbReference type="ChEBI" id="CHEBI:57844"/>
        <dbReference type="ChEBI" id="CHEBI:59789"/>
        <dbReference type="ChEBI" id="CHEBI:140311"/>
        <dbReference type="EC" id="1.97.1.4"/>
    </reaction>
</comment>
<keyword evidence="11" id="KW-0963">Cytoplasm</keyword>
<dbReference type="PANTHER" id="PTHR30352">
    <property type="entry name" value="PYRUVATE FORMATE-LYASE-ACTIVATING ENZYME"/>
    <property type="match status" value="1"/>
</dbReference>
<feature type="binding site" evidence="10">
    <location>
        <position position="49"/>
    </location>
    <ligand>
        <name>[4Fe-4S] cluster</name>
        <dbReference type="ChEBI" id="CHEBI:49883"/>
        <note>4Fe-4S-S-AdoMet</note>
    </ligand>
</feature>
<dbReference type="Pfam" id="PF04055">
    <property type="entry name" value="Radical_SAM"/>
    <property type="match status" value="1"/>
</dbReference>
<dbReference type="RefSeq" id="WP_097068120.1">
    <property type="nucleotide sequence ID" value="NZ_OBMT01000001.1"/>
</dbReference>
<dbReference type="AlphaFoldDB" id="A0A285RFW8"/>
<dbReference type="PROSITE" id="PS51918">
    <property type="entry name" value="RADICAL_SAM"/>
    <property type="match status" value="1"/>
</dbReference>
<accession>A0A285RFW8</accession>
<keyword evidence="8 10" id="KW-0408">Iron</keyword>
<dbReference type="GO" id="GO:0043365">
    <property type="term" value="F:[formate-C-acetyltransferase]-activating enzyme activity"/>
    <property type="evidence" value="ECO:0007669"/>
    <property type="project" value="UniProtKB-UniRule"/>
</dbReference>
<dbReference type="Gene3D" id="3.20.20.70">
    <property type="entry name" value="Aldolase class I"/>
    <property type="match status" value="1"/>
</dbReference>
<feature type="binding site" evidence="10">
    <location>
        <position position="53"/>
    </location>
    <ligand>
        <name>[4Fe-4S] cluster</name>
        <dbReference type="ChEBI" id="CHEBI:49883"/>
        <note>4Fe-4S-S-AdoMet</note>
    </ligand>
</feature>
<dbReference type="NCBIfam" id="TIGR02493">
    <property type="entry name" value="PFLA"/>
    <property type="match status" value="1"/>
</dbReference>
<evidence type="ECO:0000256" key="9">
    <source>
        <dbReference type="ARBA" id="ARBA00023014"/>
    </source>
</evidence>
<evidence type="ECO:0000313" key="13">
    <source>
        <dbReference type="EMBL" id="SOB92784.1"/>
    </source>
</evidence>